<sequence>TLQQLISDTMVRWAQESVIEDPELVRAMFVLLHRQYDGIGGLVRALPKTYTINSVSVEDTINLLASLGQIRSLLSVRMGKEEEKLMIRGLGKSLSQRWWQTAVVFCVIFAASAGRIKKLCLIILAIYWKTAVLALVGIKIKFKTSADLYMKPHVFFCIPLFSHYVLNALVFFFPINIFFILFCFQVVRYLAGCGLQSCPLLICKGYPDIGWNPVEGERYLDFLRFAVFCNGESVEENANVVVRLLIR</sequence>
<keyword evidence="1" id="KW-0472">Membrane</keyword>
<protein>
    <submittedName>
        <fullName evidence="4">RYR3 protein</fullName>
    </submittedName>
</protein>
<feature type="non-terminal residue" evidence="4">
    <location>
        <position position="1"/>
    </location>
</feature>
<dbReference type="Pfam" id="PF21119">
    <property type="entry name" value="RYDR_Jsol"/>
    <property type="match status" value="1"/>
</dbReference>
<dbReference type="AlphaFoldDB" id="A0A850XWX7"/>
<dbReference type="PANTHER" id="PTHR46399:SF7">
    <property type="entry name" value="RYANODINE RECEPTOR 2"/>
    <property type="match status" value="1"/>
</dbReference>
<dbReference type="GO" id="GO:0030018">
    <property type="term" value="C:Z disc"/>
    <property type="evidence" value="ECO:0007669"/>
    <property type="project" value="TreeGrafter"/>
</dbReference>
<dbReference type="GO" id="GO:0005790">
    <property type="term" value="C:smooth endoplasmic reticulum"/>
    <property type="evidence" value="ECO:0007669"/>
    <property type="project" value="TreeGrafter"/>
</dbReference>
<proteinExistence type="predicted"/>
<feature type="domain" description="Ryanodine receptor junctional solenoid" evidence="3">
    <location>
        <begin position="1"/>
        <end position="34"/>
    </location>
</feature>
<evidence type="ECO:0000313" key="5">
    <source>
        <dbReference type="Proteomes" id="UP000628412"/>
    </source>
</evidence>
<feature type="transmembrane region" description="Helical" evidence="1">
    <location>
        <begin position="122"/>
        <end position="142"/>
    </location>
</feature>
<keyword evidence="1" id="KW-1133">Transmembrane helix</keyword>
<dbReference type="GO" id="GO:0006941">
    <property type="term" value="P:striated muscle contraction"/>
    <property type="evidence" value="ECO:0007669"/>
    <property type="project" value="TreeGrafter"/>
</dbReference>
<dbReference type="InterPro" id="IPR000699">
    <property type="entry name" value="RIH_dom"/>
</dbReference>
<dbReference type="Pfam" id="PF01365">
    <property type="entry name" value="RYDR_ITPR"/>
    <property type="match status" value="1"/>
</dbReference>
<dbReference type="PANTHER" id="PTHR46399">
    <property type="entry name" value="B30.2/SPRY DOMAIN-CONTAINING PROTEIN"/>
    <property type="match status" value="1"/>
</dbReference>
<reference evidence="4" key="1">
    <citation type="submission" date="2019-10" db="EMBL/GenBank/DDBJ databases">
        <title>Bird 10,000 Genomes (B10K) Project - Family phase.</title>
        <authorList>
            <person name="Zhang G."/>
        </authorList>
    </citation>
    <scope>NUCLEOTIDE SEQUENCE</scope>
    <source>
        <strain evidence="4">B10K-DU-002-10</strain>
        <tissue evidence="4">Muscle</tissue>
    </source>
</reference>
<dbReference type="GO" id="GO:0042383">
    <property type="term" value="C:sarcolemma"/>
    <property type="evidence" value="ECO:0007669"/>
    <property type="project" value="TreeGrafter"/>
</dbReference>
<feature type="transmembrane region" description="Helical" evidence="1">
    <location>
        <begin position="154"/>
        <end position="182"/>
    </location>
</feature>
<comment type="caution">
    <text evidence="4">The sequence shown here is derived from an EMBL/GenBank/DDBJ whole genome shotgun (WGS) entry which is preliminary data.</text>
</comment>
<feature type="domain" description="RIH" evidence="2">
    <location>
        <begin position="186"/>
        <end position="247"/>
    </location>
</feature>
<dbReference type="GO" id="GO:0014808">
    <property type="term" value="P:release of sequestered calcium ion into cytosol by sarcoplasmic reticulum"/>
    <property type="evidence" value="ECO:0007669"/>
    <property type="project" value="TreeGrafter"/>
</dbReference>
<dbReference type="GO" id="GO:0033017">
    <property type="term" value="C:sarcoplasmic reticulum membrane"/>
    <property type="evidence" value="ECO:0007669"/>
    <property type="project" value="TreeGrafter"/>
</dbReference>
<evidence type="ECO:0000256" key="1">
    <source>
        <dbReference type="SAM" id="Phobius"/>
    </source>
</evidence>
<dbReference type="GO" id="GO:0034704">
    <property type="term" value="C:calcium channel complex"/>
    <property type="evidence" value="ECO:0007669"/>
    <property type="project" value="TreeGrafter"/>
</dbReference>
<dbReference type="Proteomes" id="UP000628412">
    <property type="component" value="Unassembled WGS sequence"/>
</dbReference>
<keyword evidence="1" id="KW-0812">Transmembrane</keyword>
<gene>
    <name evidence="4" type="primary">Ryr3_0</name>
    <name evidence="4" type="ORF">AEGCAU_R08540</name>
</gene>
<evidence type="ECO:0000259" key="3">
    <source>
        <dbReference type="Pfam" id="PF21119"/>
    </source>
</evidence>
<feature type="non-terminal residue" evidence="4">
    <location>
        <position position="247"/>
    </location>
</feature>
<dbReference type="EMBL" id="WEIU01006357">
    <property type="protein sequence ID" value="NWH86461.1"/>
    <property type="molecule type" value="Genomic_DNA"/>
</dbReference>
<accession>A0A850XWX7</accession>
<evidence type="ECO:0000259" key="2">
    <source>
        <dbReference type="Pfam" id="PF01365"/>
    </source>
</evidence>
<dbReference type="InterPro" id="IPR015925">
    <property type="entry name" value="Ryanodine_IP3_receptor"/>
</dbReference>
<keyword evidence="5" id="KW-1185">Reference proteome</keyword>
<evidence type="ECO:0000313" key="4">
    <source>
        <dbReference type="EMBL" id="NWH86461.1"/>
    </source>
</evidence>
<dbReference type="GO" id="GO:0005219">
    <property type="term" value="F:ryanodine-sensitive calcium-release channel activity"/>
    <property type="evidence" value="ECO:0007669"/>
    <property type="project" value="TreeGrafter"/>
</dbReference>
<name>A0A850XWX7_AEGCA</name>
<dbReference type="InterPro" id="IPR048581">
    <property type="entry name" value="RYDR_Jsol"/>
</dbReference>
<organism evidence="4 5">
    <name type="scientific">Aegithalos caudatus</name>
    <name type="common">Long-tailed tit</name>
    <name type="synonym">Acredula caudata</name>
    <dbReference type="NCBI Taxonomy" id="73327"/>
    <lineage>
        <taxon>Eukaryota</taxon>
        <taxon>Metazoa</taxon>
        <taxon>Chordata</taxon>
        <taxon>Craniata</taxon>
        <taxon>Vertebrata</taxon>
        <taxon>Euteleostomi</taxon>
        <taxon>Archelosauria</taxon>
        <taxon>Archosauria</taxon>
        <taxon>Dinosauria</taxon>
        <taxon>Saurischia</taxon>
        <taxon>Theropoda</taxon>
        <taxon>Coelurosauria</taxon>
        <taxon>Aves</taxon>
        <taxon>Neognathae</taxon>
        <taxon>Neoaves</taxon>
        <taxon>Telluraves</taxon>
        <taxon>Australaves</taxon>
        <taxon>Passeriformes</taxon>
        <taxon>Sylvioidea</taxon>
        <taxon>Aegithalidae</taxon>
        <taxon>Aegithalos</taxon>
    </lineage>
</organism>